<dbReference type="SMART" id="SM01161">
    <property type="entry name" value="DUF1767"/>
    <property type="match status" value="1"/>
</dbReference>
<feature type="domain" description="RecQ mediated genome instability protein 1 OB-fold" evidence="4">
    <location>
        <begin position="66"/>
        <end position="174"/>
    </location>
</feature>
<name>A0A2P6VIC4_9CHLO</name>
<feature type="compositionally biased region" description="Polar residues" evidence="3">
    <location>
        <begin position="585"/>
        <end position="595"/>
    </location>
</feature>
<feature type="compositionally biased region" description="Acidic residues" evidence="3">
    <location>
        <begin position="417"/>
        <end position="426"/>
    </location>
</feature>
<sequence>MAGQGPTDVEALLGARLQPAWLAACVAHLDARGGFNGLPVERRARLVLQQLLPADLNTCGAASLPPGIQSLHDNTLRGKFLLQADEVLNIGAAVRDRYTGTDSNNRCLKLLLTDGAQQVAGLEYRPTPALHSAMPAGCKLVVRDAPVRRGMLLLTPENCSVLGGGVAALEAARQRMVAHWAQPAGPPAPLQEVNGEASARRSRLALPKPPGQQAAAQPPQQPQQQQQQRLAPLPALGAPPAADFSFAQAPQTQAGAPQRTQARVQPQLLQRLRQAAAGGSDLPAGTTDDPICLDDDTTASNREEQQQQRQGEGGGSAGLGAAVAADVEMVDAEQEGAAAGDEWGGDADWGDDPPAEPGVDPWERGYEEDEEQLPDADPPPDNGDSGGGWEDGGSWEEDGGDGEGGAAGDEQQGNTDEWAEEGEQPEGGEGGGGGGEDSGGGGGGSENEASHGVEQRQQQQQQQPPAAAAAPTQPGTSQPVRRRSGGRAAELLPPLSGQEQRAGPSGGAVLHKRKLSDGSQQQQQRQQQQQQQATPALAAPPDTTSTVSSSLPGVPPAPSKPAATAAAPPPSQQQPAKQQRQVQQESHATRLNTTPGVLADPGLDVELEPLDPSLLDVAPTLAEVLFRKAPPAEAAAPAAVPTHVQPAALVVAPAASAVRPAVQAAPATGLAAAHATLQAAAAEESDDDAPCFDGLLDISPPRAAAAGGGASGSGDEPFTYLLRLAAQASSGGGAGLPLCVRILGTVKTFVGKLRFKDPQSGEPQYGMDMLVEDGSLVVRATLSHGFMREFFDLEPQEFEACLTDPARRSQAARLAGALQRLLAGYSGLMEVRVNAPNSPLEILDLLGDLNGDQSAALQLRVTGAR</sequence>
<keyword evidence="7" id="KW-1185">Reference proteome</keyword>
<dbReference type="GO" id="GO:0031422">
    <property type="term" value="C:RecQ family helicase-topoisomerase III complex"/>
    <property type="evidence" value="ECO:0007669"/>
    <property type="project" value="TreeGrafter"/>
</dbReference>
<dbReference type="GO" id="GO:0000166">
    <property type="term" value="F:nucleotide binding"/>
    <property type="evidence" value="ECO:0007669"/>
    <property type="project" value="InterPro"/>
</dbReference>
<gene>
    <name evidence="6" type="ORF">C2E20_3126</name>
</gene>
<comment type="similarity">
    <text evidence="1">Belongs to the RMI1 family.</text>
</comment>
<feature type="region of interest" description="Disordered" evidence="3">
    <location>
        <begin position="274"/>
        <end position="600"/>
    </location>
</feature>
<feature type="compositionally biased region" description="Low complexity" evidence="3">
    <location>
        <begin position="573"/>
        <end position="584"/>
    </location>
</feature>
<dbReference type="Pfam" id="PF08585">
    <property type="entry name" value="RMI1_N_C"/>
    <property type="match status" value="1"/>
</dbReference>
<comment type="caution">
    <text evidence="6">The sequence shown here is derived from an EMBL/GenBank/DDBJ whole genome shotgun (WGS) entry which is preliminary data.</text>
</comment>
<protein>
    <recommendedName>
        <fullName evidence="2">RecQ-mediated genome instability protein 1</fullName>
    </recommendedName>
</protein>
<dbReference type="STRING" id="554055.A0A2P6VIC4"/>
<dbReference type="PANTHER" id="PTHR14790:SF15">
    <property type="entry name" value="RECQ-MEDIATED GENOME INSTABILITY PROTEIN 1"/>
    <property type="match status" value="1"/>
</dbReference>
<dbReference type="Gene3D" id="2.40.50.770">
    <property type="entry name" value="RecQ-mediated genome instability protein Rmi1, C-terminal domain"/>
    <property type="match status" value="1"/>
</dbReference>
<feature type="compositionally biased region" description="Low complexity" evidence="3">
    <location>
        <begin position="211"/>
        <end position="229"/>
    </location>
</feature>
<dbReference type="InterPro" id="IPR042470">
    <property type="entry name" value="RMI1_N_C_sf"/>
</dbReference>
<dbReference type="PANTHER" id="PTHR14790">
    <property type="entry name" value="RECQ-MEDIATED GENOME INSTABILITY PROTEIN 1 RMI1"/>
    <property type="match status" value="1"/>
</dbReference>
<reference evidence="6 7" key="1">
    <citation type="journal article" date="2018" name="Plant J.">
        <title>Genome sequences of Chlorella sorokiniana UTEX 1602 and Micractinium conductrix SAG 241.80: implications to maltose excretion by a green alga.</title>
        <authorList>
            <person name="Arriola M.B."/>
            <person name="Velmurugan N."/>
            <person name="Zhang Y."/>
            <person name="Plunkett M.H."/>
            <person name="Hondzo H."/>
            <person name="Barney B.M."/>
        </authorList>
    </citation>
    <scope>NUCLEOTIDE SEQUENCE [LARGE SCALE GENOMIC DNA]</scope>
    <source>
        <strain evidence="6 7">SAG 241.80</strain>
    </source>
</reference>
<dbReference type="GO" id="GO:0000724">
    <property type="term" value="P:double-strand break repair via homologous recombination"/>
    <property type="evidence" value="ECO:0007669"/>
    <property type="project" value="TreeGrafter"/>
</dbReference>
<dbReference type="InterPro" id="IPR032199">
    <property type="entry name" value="RMI1_C"/>
</dbReference>
<feature type="compositionally biased region" description="Low complexity" evidence="3">
    <location>
        <begin position="455"/>
        <end position="479"/>
    </location>
</feature>
<evidence type="ECO:0000313" key="6">
    <source>
        <dbReference type="EMBL" id="PSC73828.1"/>
    </source>
</evidence>
<proteinExistence type="inferred from homology"/>
<dbReference type="InterPro" id="IPR013894">
    <property type="entry name" value="RMI1_OB"/>
</dbReference>
<evidence type="ECO:0000259" key="5">
    <source>
        <dbReference type="Pfam" id="PF16099"/>
    </source>
</evidence>
<dbReference type="AlphaFoldDB" id="A0A2P6VIC4"/>
<dbReference type="Proteomes" id="UP000239649">
    <property type="component" value="Unassembled WGS sequence"/>
</dbReference>
<evidence type="ECO:0000313" key="7">
    <source>
        <dbReference type="Proteomes" id="UP000239649"/>
    </source>
</evidence>
<feature type="domain" description="RecQ-mediated genome instability protein 1 C-terminal OB-fold" evidence="5">
    <location>
        <begin position="716"/>
        <end position="861"/>
    </location>
</feature>
<dbReference type="Pfam" id="PF16099">
    <property type="entry name" value="RMI1_C"/>
    <property type="match status" value="1"/>
</dbReference>
<evidence type="ECO:0000259" key="4">
    <source>
        <dbReference type="Pfam" id="PF08585"/>
    </source>
</evidence>
<dbReference type="EMBL" id="LHPF02000006">
    <property type="protein sequence ID" value="PSC73828.1"/>
    <property type="molecule type" value="Genomic_DNA"/>
</dbReference>
<dbReference type="GO" id="GO:0016604">
    <property type="term" value="C:nuclear body"/>
    <property type="evidence" value="ECO:0007669"/>
    <property type="project" value="TreeGrafter"/>
</dbReference>
<feature type="compositionally biased region" description="Gly residues" evidence="3">
    <location>
        <begin position="427"/>
        <end position="445"/>
    </location>
</feature>
<evidence type="ECO:0000256" key="2">
    <source>
        <dbReference type="ARBA" id="ARBA00018987"/>
    </source>
</evidence>
<organism evidence="6 7">
    <name type="scientific">Micractinium conductrix</name>
    <dbReference type="NCBI Taxonomy" id="554055"/>
    <lineage>
        <taxon>Eukaryota</taxon>
        <taxon>Viridiplantae</taxon>
        <taxon>Chlorophyta</taxon>
        <taxon>core chlorophytes</taxon>
        <taxon>Trebouxiophyceae</taxon>
        <taxon>Chlorellales</taxon>
        <taxon>Chlorellaceae</taxon>
        <taxon>Chlorella clade</taxon>
        <taxon>Micractinium</taxon>
    </lineage>
</organism>
<feature type="compositionally biased region" description="Low complexity" evidence="3">
    <location>
        <begin position="520"/>
        <end position="546"/>
    </location>
</feature>
<dbReference type="OrthoDB" id="341511at2759"/>
<feature type="region of interest" description="Disordered" evidence="3">
    <location>
        <begin position="180"/>
        <end position="229"/>
    </location>
</feature>
<evidence type="ECO:0000256" key="3">
    <source>
        <dbReference type="SAM" id="MobiDB-lite"/>
    </source>
</evidence>
<accession>A0A2P6VIC4</accession>
<dbReference type="GO" id="GO:0000712">
    <property type="term" value="P:resolution of meiotic recombination intermediates"/>
    <property type="evidence" value="ECO:0007669"/>
    <property type="project" value="TreeGrafter"/>
</dbReference>
<feature type="compositionally biased region" description="Acidic residues" evidence="3">
    <location>
        <begin position="343"/>
        <end position="354"/>
    </location>
</feature>
<evidence type="ECO:0000256" key="1">
    <source>
        <dbReference type="ARBA" id="ARBA00006395"/>
    </source>
</evidence>